<comment type="caution">
    <text evidence="4">The sequence shown here is derived from an EMBL/GenBank/DDBJ whole genome shotgun (WGS) entry which is preliminary data.</text>
</comment>
<feature type="signal peptide" evidence="2">
    <location>
        <begin position="1"/>
        <end position="24"/>
    </location>
</feature>
<feature type="compositionally biased region" description="Low complexity" evidence="1">
    <location>
        <begin position="259"/>
        <end position="275"/>
    </location>
</feature>
<evidence type="ECO:0000256" key="1">
    <source>
        <dbReference type="SAM" id="MobiDB-lite"/>
    </source>
</evidence>
<evidence type="ECO:0000256" key="2">
    <source>
        <dbReference type="SAM" id="SignalP"/>
    </source>
</evidence>
<feature type="domain" description="DUF547" evidence="3">
    <location>
        <begin position="88"/>
        <end position="193"/>
    </location>
</feature>
<dbReference type="PANTHER" id="PTHR46361:SF3">
    <property type="entry name" value="ELECTRON CARRIER_ PROTEIN DISULFIDE OXIDOREDUCTASE"/>
    <property type="match status" value="1"/>
</dbReference>
<dbReference type="AlphaFoldDB" id="A0A933W8R0"/>
<accession>A0A933W8R0</accession>
<evidence type="ECO:0000313" key="4">
    <source>
        <dbReference type="EMBL" id="MBI5169256.1"/>
    </source>
</evidence>
<protein>
    <submittedName>
        <fullName evidence="4">DUF547 domain-containing protein</fullName>
    </submittedName>
</protein>
<evidence type="ECO:0000259" key="3">
    <source>
        <dbReference type="Pfam" id="PF04784"/>
    </source>
</evidence>
<name>A0A933W8R0_UNCEI</name>
<evidence type="ECO:0000313" key="5">
    <source>
        <dbReference type="Proteomes" id="UP000696931"/>
    </source>
</evidence>
<dbReference type="Pfam" id="PF04784">
    <property type="entry name" value="DUF547"/>
    <property type="match status" value="1"/>
</dbReference>
<dbReference type="InterPro" id="IPR006869">
    <property type="entry name" value="DUF547"/>
</dbReference>
<feature type="region of interest" description="Disordered" evidence="1">
    <location>
        <begin position="256"/>
        <end position="275"/>
    </location>
</feature>
<feature type="chain" id="PRO_5036702435" evidence="2">
    <location>
        <begin position="25"/>
        <end position="275"/>
    </location>
</feature>
<proteinExistence type="predicted"/>
<organism evidence="4 5">
    <name type="scientific">Eiseniibacteriota bacterium</name>
    <dbReference type="NCBI Taxonomy" id="2212470"/>
    <lineage>
        <taxon>Bacteria</taxon>
        <taxon>Candidatus Eiseniibacteriota</taxon>
    </lineage>
</organism>
<dbReference type="EMBL" id="JACRIW010000047">
    <property type="protein sequence ID" value="MBI5169256.1"/>
    <property type="molecule type" value="Genomic_DNA"/>
</dbReference>
<gene>
    <name evidence="4" type="ORF">HZA61_07190</name>
</gene>
<reference evidence="4" key="1">
    <citation type="submission" date="2020-07" db="EMBL/GenBank/DDBJ databases">
        <title>Huge and variable diversity of episymbiotic CPR bacteria and DPANN archaea in groundwater ecosystems.</title>
        <authorList>
            <person name="He C.Y."/>
            <person name="Keren R."/>
            <person name="Whittaker M."/>
            <person name="Farag I.F."/>
            <person name="Doudna J."/>
            <person name="Cate J.H.D."/>
            <person name="Banfield J.F."/>
        </authorList>
    </citation>
    <scope>NUCLEOTIDE SEQUENCE</scope>
    <source>
        <strain evidence="4">NC_groundwater_1813_Pr3_B-0.1um_71_17</strain>
    </source>
</reference>
<dbReference type="Proteomes" id="UP000696931">
    <property type="component" value="Unassembled WGS sequence"/>
</dbReference>
<dbReference type="PANTHER" id="PTHR46361">
    <property type="entry name" value="ELECTRON CARRIER/ PROTEIN DISULFIDE OXIDOREDUCTASE"/>
    <property type="match status" value="1"/>
</dbReference>
<sequence length="275" mass="30280">MKRALLLCALAGAALTARTEAATAETTPIYEQVPATGAVAHLHDAWDQILAAHVRDGRVDYVGIATRDMVKLDRYLIALAQVQADTLPGPDRMAYWINLYNATVVRGVCARWQPLWRPDADQFGLFKAPILRTSDGAMSLDALQHTVMFRQAPDPRLHAALCCASVSCPPLRSGAYHGADVDSLLDQAMRRFVNDPARNRFDEAKRVMTISKIFDWYAKDFGGPEAVPQFLEFYYGKPLAGWKVQFADYDWALNETTDASKPGPGASAAPPGKKK</sequence>
<keyword evidence="2" id="KW-0732">Signal</keyword>